<dbReference type="GO" id="GO:0005737">
    <property type="term" value="C:cytoplasm"/>
    <property type="evidence" value="ECO:0007669"/>
    <property type="project" value="UniProtKB-SubCell"/>
</dbReference>
<dbReference type="InterPro" id="IPR017921">
    <property type="entry name" value="Znf_CTCHY"/>
</dbReference>
<dbReference type="PROSITE" id="PS51999">
    <property type="entry name" value="ZF_GRF"/>
    <property type="match status" value="1"/>
</dbReference>
<dbReference type="InterPro" id="IPR010666">
    <property type="entry name" value="Znf_GRF"/>
</dbReference>
<organism evidence="13 14">
    <name type="scientific">Sinanodonta woodiana</name>
    <name type="common">Chinese pond mussel</name>
    <name type="synonym">Anodonta woodiana</name>
    <dbReference type="NCBI Taxonomy" id="1069815"/>
    <lineage>
        <taxon>Eukaryota</taxon>
        <taxon>Metazoa</taxon>
        <taxon>Spiralia</taxon>
        <taxon>Lophotrochozoa</taxon>
        <taxon>Mollusca</taxon>
        <taxon>Bivalvia</taxon>
        <taxon>Autobranchia</taxon>
        <taxon>Heteroconchia</taxon>
        <taxon>Palaeoheterodonta</taxon>
        <taxon>Unionida</taxon>
        <taxon>Unionoidea</taxon>
        <taxon>Unionidae</taxon>
        <taxon>Unioninae</taxon>
        <taxon>Sinanodonta</taxon>
    </lineage>
</organism>
<dbReference type="InterPro" id="IPR037275">
    <property type="entry name" value="Znf_CTCHY_sf"/>
</dbReference>
<dbReference type="AlphaFoldDB" id="A0ABD3VVF9"/>
<dbReference type="InterPro" id="IPR039846">
    <property type="entry name" value="ZCCHC4"/>
</dbReference>
<keyword evidence="2" id="KW-0963">Cytoplasm</keyword>
<evidence type="ECO:0000256" key="9">
    <source>
        <dbReference type="PROSITE-ProRule" id="PRU00965"/>
    </source>
</evidence>
<comment type="subcellular location">
    <subcellularLocation>
        <location evidence="1">Cytoplasm</location>
    </subcellularLocation>
</comment>
<keyword evidence="8" id="KW-0862">Zinc</keyword>
<comment type="caution">
    <text evidence="13">The sequence shown here is derived from an EMBL/GenBank/DDBJ whole genome shotgun (WGS) entry which is preliminary data.</text>
</comment>
<name>A0ABD3VVF9_SINWO</name>
<feature type="domain" description="CTCHY-type" evidence="11">
    <location>
        <begin position="365"/>
        <end position="436"/>
    </location>
</feature>
<dbReference type="SUPFAM" id="SSF161245">
    <property type="entry name" value="Zinc hairpin stack"/>
    <property type="match status" value="1"/>
</dbReference>
<evidence type="ECO:0000313" key="14">
    <source>
        <dbReference type="Proteomes" id="UP001634394"/>
    </source>
</evidence>
<gene>
    <name evidence="13" type="ORF">ACJMK2_042959</name>
</gene>
<feature type="region of interest" description="Disordered" evidence="10">
    <location>
        <begin position="460"/>
        <end position="480"/>
    </location>
</feature>
<feature type="domain" description="GRF-type" evidence="12">
    <location>
        <begin position="22"/>
        <end position="69"/>
    </location>
</feature>
<keyword evidence="3" id="KW-0489">Methyltransferase</keyword>
<dbReference type="InterPro" id="IPR041370">
    <property type="entry name" value="Mlase_EEF1AKMT1/ZCCHC4"/>
</dbReference>
<evidence type="ECO:0000256" key="5">
    <source>
        <dbReference type="ARBA" id="ARBA00022691"/>
    </source>
</evidence>
<dbReference type="Proteomes" id="UP001634394">
    <property type="component" value="Unassembled WGS sequence"/>
</dbReference>
<sequence length="480" mass="55625">MASCSGNIDVVIDIGDRMRPSCPHGPALLFTKYIKGSEDTTGGCQRRFFACSAFRDRKACPFFQWEDEKISTGKMRIREEINRQNAPPYTHKQYWKRFLQLKDMSKNDRSCCHTCGLLLLPEERTSHKSSGHKITSPVTEQMLRRPSQLFVPLDDNKTYAQYLFAEPTVDFLLKTLQTLKFTHILCVGCPRIHESIQIKCSANMEASGGLNSLLLDLDYRFFQTYPPSLFCQYNMFNHHFFDGKSSEKVCRKFLTEEDGMHVAVVMDPPFGGMVEALAATIKKIEHTWQMISNKPPDCHLPVFLFFPYFMEKRILDCVPEFCMLDYKVDYDNHLLFTGAKGKKKGSPVRIFCNLPPKMVKLPKEDGYWYCEKCNRYSAKENRHCDICETCSSKDGTTYVHCDRCGRCVKPSRVHCDVCNTCEIPEHTCGAVRSEGCHICGSLDHKRRECPNKHQQQHEKFRGMKRKWKFDKSQKKKTRKH</sequence>
<dbReference type="PANTHER" id="PTHR13493:SF3">
    <property type="entry name" value="RRNA N6-ADENOSINE-METHYLTRANSFERASE ZCCHC4"/>
    <property type="match status" value="1"/>
</dbReference>
<dbReference type="GO" id="GO:0008168">
    <property type="term" value="F:methyltransferase activity"/>
    <property type="evidence" value="ECO:0007669"/>
    <property type="project" value="UniProtKB-KW"/>
</dbReference>
<dbReference type="Pfam" id="PF06839">
    <property type="entry name" value="Zn_ribbon_GRF"/>
    <property type="match status" value="1"/>
</dbReference>
<dbReference type="Pfam" id="PF10237">
    <property type="entry name" value="N6-adenineMlase"/>
    <property type="match status" value="1"/>
</dbReference>
<evidence type="ECO:0000256" key="4">
    <source>
        <dbReference type="ARBA" id="ARBA00022679"/>
    </source>
</evidence>
<keyword evidence="4" id="KW-0808">Transferase</keyword>
<evidence type="ECO:0000259" key="12">
    <source>
        <dbReference type="PROSITE" id="PS51999"/>
    </source>
</evidence>
<evidence type="ECO:0000313" key="13">
    <source>
        <dbReference type="EMBL" id="KAL3865584.1"/>
    </source>
</evidence>
<feature type="compositionally biased region" description="Basic residues" evidence="10">
    <location>
        <begin position="462"/>
        <end position="480"/>
    </location>
</feature>
<keyword evidence="5" id="KW-0949">S-adenosyl-L-methionine</keyword>
<dbReference type="PROSITE" id="PS50216">
    <property type="entry name" value="DHHC"/>
    <property type="match status" value="1"/>
</dbReference>
<keyword evidence="6" id="KW-0479">Metal-binding</keyword>
<evidence type="ECO:0000256" key="7">
    <source>
        <dbReference type="ARBA" id="ARBA00022771"/>
    </source>
</evidence>
<protein>
    <recommendedName>
        <fullName evidence="15">Zinc finger CCHC domain-containing protein 4</fullName>
    </recommendedName>
</protein>
<reference evidence="13 14" key="1">
    <citation type="submission" date="2024-11" db="EMBL/GenBank/DDBJ databases">
        <title>Chromosome-level genome assembly of the freshwater bivalve Anodonta woodiana.</title>
        <authorList>
            <person name="Chen X."/>
        </authorList>
    </citation>
    <scope>NUCLEOTIDE SEQUENCE [LARGE SCALE GENOMIC DNA]</scope>
    <source>
        <strain evidence="13">MN2024</strain>
        <tissue evidence="13">Gills</tissue>
    </source>
</reference>
<evidence type="ECO:0000256" key="8">
    <source>
        <dbReference type="ARBA" id="ARBA00022833"/>
    </source>
</evidence>
<evidence type="ECO:0000256" key="1">
    <source>
        <dbReference type="ARBA" id="ARBA00004496"/>
    </source>
</evidence>
<dbReference type="GO" id="GO:0008270">
    <property type="term" value="F:zinc ion binding"/>
    <property type="evidence" value="ECO:0007669"/>
    <property type="project" value="UniProtKB-KW"/>
</dbReference>
<evidence type="ECO:0000256" key="3">
    <source>
        <dbReference type="ARBA" id="ARBA00022603"/>
    </source>
</evidence>
<keyword evidence="7 9" id="KW-0863">Zinc-finger</keyword>
<keyword evidence="14" id="KW-1185">Reference proteome</keyword>
<evidence type="ECO:0000259" key="11">
    <source>
        <dbReference type="PROSITE" id="PS51270"/>
    </source>
</evidence>
<evidence type="ECO:0000256" key="2">
    <source>
        <dbReference type="ARBA" id="ARBA00022490"/>
    </source>
</evidence>
<accession>A0ABD3VVF9</accession>
<dbReference type="GO" id="GO:0032259">
    <property type="term" value="P:methylation"/>
    <property type="evidence" value="ECO:0007669"/>
    <property type="project" value="UniProtKB-KW"/>
</dbReference>
<evidence type="ECO:0008006" key="15">
    <source>
        <dbReference type="Google" id="ProtNLM"/>
    </source>
</evidence>
<dbReference type="EMBL" id="JBJQND010000009">
    <property type="protein sequence ID" value="KAL3865584.1"/>
    <property type="molecule type" value="Genomic_DNA"/>
</dbReference>
<dbReference type="PROSITE" id="PS51270">
    <property type="entry name" value="ZF_CTCHY"/>
    <property type="match status" value="1"/>
</dbReference>
<dbReference type="PANTHER" id="PTHR13493">
    <property type="entry name" value="ZINC FINGER CCHC DOMAIN-CONTAINING"/>
    <property type="match status" value="1"/>
</dbReference>
<proteinExistence type="predicted"/>
<evidence type="ECO:0000256" key="10">
    <source>
        <dbReference type="SAM" id="MobiDB-lite"/>
    </source>
</evidence>
<evidence type="ECO:0000256" key="6">
    <source>
        <dbReference type="ARBA" id="ARBA00022723"/>
    </source>
</evidence>